<feature type="transmembrane region" description="Helical" evidence="7">
    <location>
        <begin position="182"/>
        <end position="203"/>
    </location>
</feature>
<dbReference type="PANTHER" id="PTHR30465">
    <property type="entry name" value="INNER MEMBRANE ABC TRANSPORTER"/>
    <property type="match status" value="1"/>
</dbReference>
<evidence type="ECO:0000256" key="6">
    <source>
        <dbReference type="ARBA" id="ARBA00023136"/>
    </source>
</evidence>
<keyword evidence="6 7" id="KW-0472">Membrane</keyword>
<feature type="transmembrane region" description="Helical" evidence="7">
    <location>
        <begin position="291"/>
        <end position="317"/>
    </location>
</feature>
<evidence type="ECO:0000313" key="10">
    <source>
        <dbReference type="Proteomes" id="UP000618579"/>
    </source>
</evidence>
<evidence type="ECO:0000256" key="7">
    <source>
        <dbReference type="SAM" id="Phobius"/>
    </source>
</evidence>
<evidence type="ECO:0000256" key="3">
    <source>
        <dbReference type="ARBA" id="ARBA00022475"/>
    </source>
</evidence>
<evidence type="ECO:0000256" key="4">
    <source>
        <dbReference type="ARBA" id="ARBA00022692"/>
    </source>
</evidence>
<feature type="domain" description="ABC transmembrane type-1" evidence="8">
    <location>
        <begin position="157"/>
        <end position="348"/>
    </location>
</feature>
<dbReference type="SUPFAM" id="SSF161098">
    <property type="entry name" value="MetI-like"/>
    <property type="match status" value="1"/>
</dbReference>
<evidence type="ECO:0000313" key="9">
    <source>
        <dbReference type="EMBL" id="NOV02492.1"/>
    </source>
</evidence>
<protein>
    <submittedName>
        <fullName evidence="9">ABC transporter permease subunit</fullName>
    </submittedName>
</protein>
<reference evidence="9 10" key="1">
    <citation type="submission" date="2019-10" db="EMBL/GenBank/DDBJ databases">
        <title>Description of Paenibacillus pedi sp. nov.</title>
        <authorList>
            <person name="Carlier A."/>
            <person name="Qi S."/>
        </authorList>
    </citation>
    <scope>NUCLEOTIDE SEQUENCE [LARGE SCALE GENOMIC DNA]</scope>
    <source>
        <strain evidence="9 10">LMG 31457</strain>
    </source>
</reference>
<dbReference type="Pfam" id="PF00528">
    <property type="entry name" value="BPD_transp_1"/>
    <property type="match status" value="1"/>
</dbReference>
<dbReference type="Proteomes" id="UP000618579">
    <property type="component" value="Unassembled WGS sequence"/>
</dbReference>
<dbReference type="InterPro" id="IPR000515">
    <property type="entry name" value="MetI-like"/>
</dbReference>
<feature type="transmembrane region" description="Helical" evidence="7">
    <location>
        <begin position="223"/>
        <end position="242"/>
    </location>
</feature>
<evidence type="ECO:0000256" key="2">
    <source>
        <dbReference type="ARBA" id="ARBA00022448"/>
    </source>
</evidence>
<keyword evidence="5 7" id="KW-1133">Transmembrane helix</keyword>
<evidence type="ECO:0000256" key="5">
    <source>
        <dbReference type="ARBA" id="ARBA00022989"/>
    </source>
</evidence>
<evidence type="ECO:0000256" key="1">
    <source>
        <dbReference type="ARBA" id="ARBA00004651"/>
    </source>
</evidence>
<comment type="subcellular location">
    <subcellularLocation>
        <location evidence="1">Cell membrane</location>
        <topology evidence="1">Multi-pass membrane protein</topology>
    </subcellularLocation>
</comment>
<feature type="transmembrane region" description="Helical" evidence="7">
    <location>
        <begin position="323"/>
        <end position="344"/>
    </location>
</feature>
<keyword evidence="10" id="KW-1185">Reference proteome</keyword>
<keyword evidence="3" id="KW-1003">Cell membrane</keyword>
<dbReference type="RefSeq" id="WP_171685324.1">
    <property type="nucleotide sequence ID" value="NZ_WHNZ01000045.1"/>
</dbReference>
<gene>
    <name evidence="9" type="ORF">GC097_21045</name>
</gene>
<dbReference type="CDD" id="cd06261">
    <property type="entry name" value="TM_PBP2"/>
    <property type="match status" value="1"/>
</dbReference>
<dbReference type="PANTHER" id="PTHR30465:SF0">
    <property type="entry name" value="OLIGOPEPTIDE TRANSPORT SYSTEM PERMEASE PROTEIN APPB"/>
    <property type="match status" value="1"/>
</dbReference>
<keyword evidence="4 7" id="KW-0812">Transmembrane</keyword>
<feature type="transmembrane region" description="Helical" evidence="7">
    <location>
        <begin position="148"/>
        <end position="170"/>
    </location>
</feature>
<sequence length="358" mass="39289">MKSTIRWLLLGVFTLVCIFLLSNIRNAFLSTQPDQIRVTVGPDTSIQKVSEQLPGSRVLNEKTGLLAVPYGETWDYIGKTMTIKGIFRATGIPLERPVISWRYYAYSVKDQIQGFLHGDFGKFRNPFNRKEVAVIEQLPIMLLRTCTYFIPGLLMAIVLSMLTAMLASMWRRLGALLDGVHALLVGLPDFFLIVLIQLGAIYATKLLGHYVLLIVQVGDKTPFLIPFLTIALIPSVTIYGTMRVAIARELGQDYVITAQAKGLTRGEVLVAHVLRNVMLDLLSVLPKATTLALASMAVAEAICGISGLGGFIISPVMQSVSSMSVICISLALLAMAFHVLYALLRKKFIVRTGEAVSS</sequence>
<dbReference type="EMBL" id="WHNZ01000045">
    <property type="protein sequence ID" value="NOV02492.1"/>
    <property type="molecule type" value="Genomic_DNA"/>
</dbReference>
<keyword evidence="2" id="KW-0813">Transport</keyword>
<organism evidence="9 10">
    <name type="scientific">Paenibacillus planticolens</name>
    <dbReference type="NCBI Taxonomy" id="2654976"/>
    <lineage>
        <taxon>Bacteria</taxon>
        <taxon>Bacillati</taxon>
        <taxon>Bacillota</taxon>
        <taxon>Bacilli</taxon>
        <taxon>Bacillales</taxon>
        <taxon>Paenibacillaceae</taxon>
        <taxon>Paenibacillus</taxon>
    </lineage>
</organism>
<proteinExistence type="predicted"/>
<evidence type="ECO:0000259" key="8">
    <source>
        <dbReference type="Pfam" id="PF00528"/>
    </source>
</evidence>
<accession>A0ABX1ZR03</accession>
<name>A0ABX1ZR03_9BACL</name>
<dbReference type="InterPro" id="IPR035906">
    <property type="entry name" value="MetI-like_sf"/>
</dbReference>
<comment type="caution">
    <text evidence="9">The sequence shown here is derived from an EMBL/GenBank/DDBJ whole genome shotgun (WGS) entry which is preliminary data.</text>
</comment>